<reference evidence="2 3" key="1">
    <citation type="submission" date="2023-10" db="EMBL/GenBank/DDBJ databases">
        <title>Genome-Wide Identification Analysis in wild type Solanum Pinnatisectum Reveals Some Genes Defensing Phytophthora Infestans.</title>
        <authorList>
            <person name="Sun C."/>
        </authorList>
    </citation>
    <scope>NUCLEOTIDE SEQUENCE [LARGE SCALE GENOMIC DNA]</scope>
    <source>
        <strain evidence="2">LQN</strain>
        <tissue evidence="2">Leaf</tissue>
    </source>
</reference>
<comment type="caution">
    <text evidence="2">The sequence shown here is derived from an EMBL/GenBank/DDBJ whole genome shotgun (WGS) entry which is preliminary data.</text>
</comment>
<dbReference type="Pfam" id="PF13966">
    <property type="entry name" value="zf-RVT"/>
    <property type="match status" value="1"/>
</dbReference>
<evidence type="ECO:0000259" key="1">
    <source>
        <dbReference type="Pfam" id="PF13966"/>
    </source>
</evidence>
<dbReference type="PANTHER" id="PTHR47074">
    <property type="entry name" value="BNAC02G40300D PROTEIN"/>
    <property type="match status" value="1"/>
</dbReference>
<dbReference type="Proteomes" id="UP001311915">
    <property type="component" value="Unassembled WGS sequence"/>
</dbReference>
<accession>A0AAV9L8N1</accession>
<gene>
    <name evidence="2" type="ORF">R3W88_011851</name>
</gene>
<name>A0AAV9L8N1_9SOLN</name>
<organism evidence="2 3">
    <name type="scientific">Solanum pinnatisectum</name>
    <name type="common">tansyleaf nightshade</name>
    <dbReference type="NCBI Taxonomy" id="50273"/>
    <lineage>
        <taxon>Eukaryota</taxon>
        <taxon>Viridiplantae</taxon>
        <taxon>Streptophyta</taxon>
        <taxon>Embryophyta</taxon>
        <taxon>Tracheophyta</taxon>
        <taxon>Spermatophyta</taxon>
        <taxon>Magnoliopsida</taxon>
        <taxon>eudicotyledons</taxon>
        <taxon>Gunneridae</taxon>
        <taxon>Pentapetalae</taxon>
        <taxon>asterids</taxon>
        <taxon>lamiids</taxon>
        <taxon>Solanales</taxon>
        <taxon>Solanaceae</taxon>
        <taxon>Solanoideae</taxon>
        <taxon>Solaneae</taxon>
        <taxon>Solanum</taxon>
    </lineage>
</organism>
<keyword evidence="3" id="KW-1185">Reference proteome</keyword>
<dbReference type="EMBL" id="JAWPEI010000007">
    <property type="protein sequence ID" value="KAK4721618.1"/>
    <property type="molecule type" value="Genomic_DNA"/>
</dbReference>
<proteinExistence type="predicted"/>
<sequence>MNGVWDSSKLKEHISKEMANHIIENIKPQINEDITDKAWWTGDNKGRFTVKSAFNNVRRRRMEQEWVQEIWIKGLPFKIDFFHWRVWKRRIATDDNLKRMRLQVVSKCYCCEHGEMETMTHLLLTAPIAQRLWKQFASCAGLNIEGMHLQQIITAWWEHKASHKLTQILKAIPAIIMWALWKRRNTRRHGKDHSFNWMNHHCQETIHQLIRVKFPWPKKVPYQWMEIVDMLQRYKPTLHYHIVNWKLPEEGRIKCNTDGASKGNPGHSAYEFCMRNNNGDLVYAEGGDIGWLPIWKRKQ</sequence>
<dbReference type="InterPro" id="IPR052929">
    <property type="entry name" value="RNase_H-like_EbsB-rel"/>
</dbReference>
<dbReference type="InterPro" id="IPR026960">
    <property type="entry name" value="RVT-Znf"/>
</dbReference>
<dbReference type="AlphaFoldDB" id="A0AAV9L8N1"/>
<evidence type="ECO:0000313" key="3">
    <source>
        <dbReference type="Proteomes" id="UP001311915"/>
    </source>
</evidence>
<feature type="domain" description="Reverse transcriptase zinc-binding" evidence="1">
    <location>
        <begin position="48"/>
        <end position="133"/>
    </location>
</feature>
<dbReference type="PANTHER" id="PTHR47074:SF21">
    <property type="entry name" value="RNASE H TYPE-1 DOMAIN-CONTAINING PROTEIN"/>
    <property type="match status" value="1"/>
</dbReference>
<protein>
    <recommendedName>
        <fullName evidence="1">Reverse transcriptase zinc-binding domain-containing protein</fullName>
    </recommendedName>
</protein>
<evidence type="ECO:0000313" key="2">
    <source>
        <dbReference type="EMBL" id="KAK4721618.1"/>
    </source>
</evidence>